<keyword evidence="2" id="KW-1185">Reference proteome</keyword>
<accession>Q2S891</accession>
<gene>
    <name evidence="1" type="ordered locus">HCH_06492</name>
</gene>
<dbReference type="Proteomes" id="UP000000238">
    <property type="component" value="Chromosome"/>
</dbReference>
<sequence>MAARRVGYLLGFMPLSPFCHLSTSMLLTSVNEAEYSTN</sequence>
<organism evidence="1 2">
    <name type="scientific">Hahella chejuensis (strain KCTC 2396)</name>
    <dbReference type="NCBI Taxonomy" id="349521"/>
    <lineage>
        <taxon>Bacteria</taxon>
        <taxon>Pseudomonadati</taxon>
        <taxon>Pseudomonadota</taxon>
        <taxon>Gammaproteobacteria</taxon>
        <taxon>Oceanospirillales</taxon>
        <taxon>Hahellaceae</taxon>
        <taxon>Hahella</taxon>
    </lineage>
</organism>
<protein>
    <submittedName>
        <fullName evidence="1">Uncharacterized protein</fullName>
    </submittedName>
</protein>
<proteinExistence type="predicted"/>
<name>Q2S891_HAHCH</name>
<dbReference type="EMBL" id="CP000155">
    <property type="protein sequence ID" value="ABC33133.1"/>
    <property type="molecule type" value="Genomic_DNA"/>
</dbReference>
<dbReference type="KEGG" id="hch:HCH_06492"/>
<reference evidence="1 2" key="1">
    <citation type="journal article" date="2005" name="Nucleic Acids Res.">
        <title>Genomic blueprint of Hahella chejuensis, a marine microbe producing an algicidal agent.</title>
        <authorList>
            <person name="Jeong H."/>
            <person name="Yim J.H."/>
            <person name="Lee C."/>
            <person name="Choi S.-H."/>
            <person name="Park Y.K."/>
            <person name="Yoon S.H."/>
            <person name="Hur C.-G."/>
            <person name="Kang H.-Y."/>
            <person name="Kim D."/>
            <person name="Lee H.H."/>
            <person name="Park K.H."/>
            <person name="Park S.-H."/>
            <person name="Park H.-S."/>
            <person name="Lee H.K."/>
            <person name="Oh T.K."/>
            <person name="Kim J.F."/>
        </authorList>
    </citation>
    <scope>NUCLEOTIDE SEQUENCE [LARGE SCALE GENOMIC DNA]</scope>
    <source>
        <strain evidence="1 2">KCTC 2396</strain>
    </source>
</reference>
<dbReference type="HOGENOM" id="CLU_3328570_0_0_6"/>
<evidence type="ECO:0000313" key="1">
    <source>
        <dbReference type="EMBL" id="ABC33133.1"/>
    </source>
</evidence>
<dbReference type="AlphaFoldDB" id="Q2S891"/>
<evidence type="ECO:0000313" key="2">
    <source>
        <dbReference type="Proteomes" id="UP000000238"/>
    </source>
</evidence>